<proteinExistence type="predicted"/>
<dbReference type="GeneID" id="85366632"/>
<gene>
    <name evidence="3" type="ORF">EV420DRAFT_683914</name>
</gene>
<keyword evidence="2" id="KW-0472">Membrane</keyword>
<protein>
    <submittedName>
        <fullName evidence="3">Uncharacterized protein</fullName>
    </submittedName>
</protein>
<comment type="caution">
    <text evidence="3">The sequence shown here is derived from an EMBL/GenBank/DDBJ whole genome shotgun (WGS) entry which is preliminary data.</text>
</comment>
<dbReference type="RefSeq" id="XP_060328182.1">
    <property type="nucleotide sequence ID" value="XM_060483084.1"/>
</dbReference>
<dbReference type="AlphaFoldDB" id="A0AA39K3T5"/>
<reference evidence="3" key="1">
    <citation type="submission" date="2023-06" db="EMBL/GenBank/DDBJ databases">
        <authorList>
            <consortium name="Lawrence Berkeley National Laboratory"/>
            <person name="Ahrendt S."/>
            <person name="Sahu N."/>
            <person name="Indic B."/>
            <person name="Wong-Bajracharya J."/>
            <person name="Merenyi Z."/>
            <person name="Ke H.-M."/>
            <person name="Monk M."/>
            <person name="Kocsube S."/>
            <person name="Drula E."/>
            <person name="Lipzen A."/>
            <person name="Balint B."/>
            <person name="Henrissat B."/>
            <person name="Andreopoulos B."/>
            <person name="Martin F.M."/>
            <person name="Harder C.B."/>
            <person name="Rigling D."/>
            <person name="Ford K.L."/>
            <person name="Foster G.D."/>
            <person name="Pangilinan J."/>
            <person name="Papanicolaou A."/>
            <person name="Barry K."/>
            <person name="LaButti K."/>
            <person name="Viragh M."/>
            <person name="Koriabine M."/>
            <person name="Yan M."/>
            <person name="Riley R."/>
            <person name="Champramary S."/>
            <person name="Plett K.L."/>
            <person name="Tsai I.J."/>
            <person name="Slot J."/>
            <person name="Sipos G."/>
            <person name="Plett J."/>
            <person name="Nagy L.G."/>
            <person name="Grigoriev I.V."/>
        </authorList>
    </citation>
    <scope>NUCLEOTIDE SEQUENCE</scope>
    <source>
        <strain evidence="3">CCBAS 213</strain>
    </source>
</reference>
<dbReference type="EMBL" id="JAUEPS010000030">
    <property type="protein sequence ID" value="KAK0452846.1"/>
    <property type="molecule type" value="Genomic_DNA"/>
</dbReference>
<evidence type="ECO:0000313" key="3">
    <source>
        <dbReference type="EMBL" id="KAK0452846.1"/>
    </source>
</evidence>
<keyword evidence="4" id="KW-1185">Reference proteome</keyword>
<accession>A0AA39K3T5</accession>
<dbReference type="Proteomes" id="UP001175211">
    <property type="component" value="Unassembled WGS sequence"/>
</dbReference>
<name>A0AA39K3T5_ARMTA</name>
<evidence type="ECO:0000256" key="2">
    <source>
        <dbReference type="SAM" id="Phobius"/>
    </source>
</evidence>
<keyword evidence="2" id="KW-1133">Transmembrane helix</keyword>
<sequence>MHWWKVHSSHSMISEPTACYSLLAVIWKEEGQYNSPGLPPNISMPSTGAGLPSTSSTPNMEEPANMTTVVSTTTISESESTTSLVVQASPVPSDPPTSARRLVILGTVIGIVVLVSLLLILVVFLLRRRKTQEKNTDRESQILEPYCQDKVSCVTPCQGSPVSQDQGEVVCDRARLEELESTVQLLLNRQRQSAVVSEMEHDPPPDYASTRPSLSVDRTGRRISTNSG</sequence>
<feature type="transmembrane region" description="Helical" evidence="2">
    <location>
        <begin position="102"/>
        <end position="126"/>
    </location>
</feature>
<keyword evidence="2" id="KW-0812">Transmembrane</keyword>
<organism evidence="3 4">
    <name type="scientific">Armillaria tabescens</name>
    <name type="common">Ringless honey mushroom</name>
    <name type="synonym">Agaricus tabescens</name>
    <dbReference type="NCBI Taxonomy" id="1929756"/>
    <lineage>
        <taxon>Eukaryota</taxon>
        <taxon>Fungi</taxon>
        <taxon>Dikarya</taxon>
        <taxon>Basidiomycota</taxon>
        <taxon>Agaricomycotina</taxon>
        <taxon>Agaricomycetes</taxon>
        <taxon>Agaricomycetidae</taxon>
        <taxon>Agaricales</taxon>
        <taxon>Marasmiineae</taxon>
        <taxon>Physalacriaceae</taxon>
        <taxon>Desarmillaria</taxon>
    </lineage>
</organism>
<evidence type="ECO:0000256" key="1">
    <source>
        <dbReference type="SAM" id="MobiDB-lite"/>
    </source>
</evidence>
<evidence type="ECO:0000313" key="4">
    <source>
        <dbReference type="Proteomes" id="UP001175211"/>
    </source>
</evidence>
<feature type="region of interest" description="Disordered" evidence="1">
    <location>
        <begin position="194"/>
        <end position="228"/>
    </location>
</feature>